<sequence length="190" mass="22135">MLDLIKDIENALRNKSYLSALALSLTLPDICGEIEYPQFKNKNGYRNVGEQYTTWFDNWVNHYYADNTWWTDDYSKAKNPYFTGEMCYSLRCSFLHAGNSAIKGWGENEDDEHRYYYEFKLGIGGADSFGSSWSSPDCDNSKIIKIRSVTINIDKLCENICLSAKIYYKEKGASHFKKHNIELIDFNRYL</sequence>
<dbReference type="Proteomes" id="UP001467674">
    <property type="component" value="Unassembled WGS sequence"/>
</dbReference>
<proteinExistence type="predicted"/>
<evidence type="ECO:0000313" key="1">
    <source>
        <dbReference type="EMBL" id="MER3122540.1"/>
    </source>
</evidence>
<evidence type="ECO:0000313" key="2">
    <source>
        <dbReference type="Proteomes" id="UP001467674"/>
    </source>
</evidence>
<name>A0ABV1S7M7_BACAB</name>
<organism evidence="1 2">
    <name type="scientific">Bacillus altitudinis</name>
    <dbReference type="NCBI Taxonomy" id="293387"/>
    <lineage>
        <taxon>Bacteria</taxon>
        <taxon>Bacillati</taxon>
        <taxon>Bacillota</taxon>
        <taxon>Bacilli</taxon>
        <taxon>Bacillales</taxon>
        <taxon>Bacillaceae</taxon>
        <taxon>Bacillus</taxon>
    </lineage>
</organism>
<dbReference type="EMBL" id="JBEOME010000009">
    <property type="protein sequence ID" value="MER3122540.1"/>
    <property type="molecule type" value="Genomic_DNA"/>
</dbReference>
<dbReference type="RefSeq" id="WP_350386322.1">
    <property type="nucleotide sequence ID" value="NZ_JBEOME010000009.1"/>
</dbReference>
<accession>A0ABV1S7M7</accession>
<protein>
    <submittedName>
        <fullName evidence="1">Uncharacterized protein</fullName>
    </submittedName>
</protein>
<comment type="caution">
    <text evidence="1">The sequence shown here is derived from an EMBL/GenBank/DDBJ whole genome shotgun (WGS) entry which is preliminary data.</text>
</comment>
<keyword evidence="2" id="KW-1185">Reference proteome</keyword>
<reference evidence="1 2" key="1">
    <citation type="submission" date="2024-06" db="EMBL/GenBank/DDBJ databases">
        <title>Construction of an artificial bacterial consortium using nitrogen cycle bacteria from Cuatro Cienegas Basin and a mangrove forest.</title>
        <authorList>
            <person name="Aguilera-Najera D."/>
            <person name="Marquez-Cianci L."/>
            <person name="Martinez-Perez E."/>
            <person name="Rosas-Barrera M."/>
            <person name="Rodriguez-Cruz U.E."/>
            <person name="Tapia-Lopez R."/>
            <person name="Eguiarte L.E."/>
            <person name="Souza-Saldivar V."/>
        </authorList>
    </citation>
    <scope>NUCLEOTIDE SEQUENCE [LARGE SCALE GENOMIC DNA]</scope>
    <source>
        <strain evidence="1 2">S14-15</strain>
    </source>
</reference>
<gene>
    <name evidence="1" type="ORF">ABQG71_15225</name>
</gene>